<dbReference type="CDD" id="cd18186">
    <property type="entry name" value="BTB_POZ_ZBTB_KLHL-like"/>
    <property type="match status" value="1"/>
</dbReference>
<dbReference type="Gene3D" id="3.30.710.10">
    <property type="entry name" value="Potassium Channel Kv1.1, Chain A"/>
    <property type="match status" value="1"/>
</dbReference>
<comment type="caution">
    <text evidence="2">The sequence shown here is derived from an EMBL/GenBank/DDBJ whole genome shotgun (WGS) entry which is preliminary data.</text>
</comment>
<dbReference type="EMBL" id="JYNV01000142">
    <property type="protein sequence ID" value="KZM25047.1"/>
    <property type="molecule type" value="Genomic_DNA"/>
</dbReference>
<dbReference type="Proteomes" id="UP000076837">
    <property type="component" value="Unassembled WGS sequence"/>
</dbReference>
<sequence length="153" mass="17440">MSITAKSGLHAVMIVRGKRNGVRHTITSEGSFVVIEIADGVKNHLHRALLIRHSEYFKKALNGSWKEAHEGVVRLNNVESGPFNIFGDWLYTGEIQLEDNCYDSSDDDNYDIMKLMAMKLGNRFLVPVFAKAVKMHFVNKHFAKLASSKRWYL</sequence>
<dbReference type="AlphaFoldDB" id="A0A163GWQ8"/>
<dbReference type="STRING" id="5454.A0A163GWQ8"/>
<accession>A0A163GWQ8</accession>
<evidence type="ECO:0000313" key="3">
    <source>
        <dbReference type="Proteomes" id="UP000076837"/>
    </source>
</evidence>
<name>A0A163GWQ8_DIDRA</name>
<gene>
    <name evidence="2" type="ORF">ST47_g3795</name>
</gene>
<feature type="domain" description="BTB" evidence="1">
    <location>
        <begin position="31"/>
        <end position="99"/>
    </location>
</feature>
<dbReference type="SMART" id="SM00225">
    <property type="entry name" value="BTB"/>
    <property type="match status" value="1"/>
</dbReference>
<dbReference type="Pfam" id="PF00651">
    <property type="entry name" value="BTB"/>
    <property type="match status" value="1"/>
</dbReference>
<dbReference type="InterPro" id="IPR011333">
    <property type="entry name" value="SKP1/BTB/POZ_sf"/>
</dbReference>
<dbReference type="PANTHER" id="PTHR47843">
    <property type="entry name" value="BTB DOMAIN-CONTAINING PROTEIN-RELATED"/>
    <property type="match status" value="1"/>
</dbReference>
<evidence type="ECO:0000313" key="2">
    <source>
        <dbReference type="EMBL" id="KZM25047.1"/>
    </source>
</evidence>
<dbReference type="PROSITE" id="PS50097">
    <property type="entry name" value="BTB"/>
    <property type="match status" value="1"/>
</dbReference>
<evidence type="ECO:0000259" key="1">
    <source>
        <dbReference type="PROSITE" id="PS50097"/>
    </source>
</evidence>
<proteinExistence type="predicted"/>
<organism evidence="2 3">
    <name type="scientific">Didymella rabiei</name>
    <name type="common">Chickpea ascochyta blight fungus</name>
    <name type="synonym">Mycosphaerella rabiei</name>
    <dbReference type="NCBI Taxonomy" id="5454"/>
    <lineage>
        <taxon>Eukaryota</taxon>
        <taxon>Fungi</taxon>
        <taxon>Dikarya</taxon>
        <taxon>Ascomycota</taxon>
        <taxon>Pezizomycotina</taxon>
        <taxon>Dothideomycetes</taxon>
        <taxon>Pleosporomycetidae</taxon>
        <taxon>Pleosporales</taxon>
        <taxon>Pleosporineae</taxon>
        <taxon>Didymellaceae</taxon>
        <taxon>Ascochyta</taxon>
    </lineage>
</organism>
<dbReference type="PANTHER" id="PTHR47843:SF2">
    <property type="entry name" value="BTB DOMAIN-CONTAINING PROTEIN"/>
    <property type="match status" value="1"/>
</dbReference>
<protein>
    <recommendedName>
        <fullName evidence="1">BTB domain-containing protein</fullName>
    </recommendedName>
</protein>
<dbReference type="InterPro" id="IPR000210">
    <property type="entry name" value="BTB/POZ_dom"/>
</dbReference>
<dbReference type="SUPFAM" id="SSF54695">
    <property type="entry name" value="POZ domain"/>
    <property type="match status" value="1"/>
</dbReference>
<reference evidence="2 3" key="1">
    <citation type="journal article" date="2016" name="Sci. Rep.">
        <title>Draft genome sequencing and secretome analysis of fungal phytopathogen Ascochyta rabiei provides insight into the necrotrophic effector repertoire.</title>
        <authorList>
            <person name="Verma S."/>
            <person name="Gazara R.K."/>
            <person name="Nizam S."/>
            <person name="Parween S."/>
            <person name="Chattopadhyay D."/>
            <person name="Verma P.K."/>
        </authorList>
    </citation>
    <scope>NUCLEOTIDE SEQUENCE [LARGE SCALE GENOMIC DNA]</scope>
    <source>
        <strain evidence="2 3">ArDII</strain>
    </source>
</reference>
<keyword evidence="3" id="KW-1185">Reference proteome</keyword>